<dbReference type="GO" id="GO:0022857">
    <property type="term" value="F:transmembrane transporter activity"/>
    <property type="evidence" value="ECO:0007669"/>
    <property type="project" value="InterPro"/>
</dbReference>
<feature type="domain" description="Major facilitator superfamily (MFS) profile" evidence="8">
    <location>
        <begin position="213"/>
        <end position="405"/>
    </location>
</feature>
<keyword evidence="3" id="KW-1003">Cell membrane</keyword>
<feature type="transmembrane region" description="Helical" evidence="7">
    <location>
        <begin position="16"/>
        <end position="41"/>
    </location>
</feature>
<feature type="transmembrane region" description="Helical" evidence="7">
    <location>
        <begin position="254"/>
        <end position="275"/>
    </location>
</feature>
<dbReference type="InterPro" id="IPR004748">
    <property type="entry name" value="Polyol_permease-like"/>
</dbReference>
<feature type="transmembrane region" description="Helical" evidence="7">
    <location>
        <begin position="47"/>
        <end position="68"/>
    </location>
</feature>
<keyword evidence="5 7" id="KW-1133">Transmembrane helix</keyword>
<dbReference type="OrthoDB" id="3522477at2"/>
<evidence type="ECO:0000256" key="2">
    <source>
        <dbReference type="ARBA" id="ARBA00022448"/>
    </source>
</evidence>
<organism evidence="9 10">
    <name type="scientific">Enterococcus termitis</name>
    <dbReference type="NCBI Taxonomy" id="332950"/>
    <lineage>
        <taxon>Bacteria</taxon>
        <taxon>Bacillati</taxon>
        <taxon>Bacillota</taxon>
        <taxon>Bacilli</taxon>
        <taxon>Lactobacillales</taxon>
        <taxon>Enterococcaceae</taxon>
        <taxon>Enterococcus</taxon>
    </lineage>
</organism>
<dbReference type="PANTHER" id="PTHR23513">
    <property type="entry name" value="INTEGRAL MEMBRANE EFFLUX PROTEIN-RELATED"/>
    <property type="match status" value="1"/>
</dbReference>
<feature type="transmembrane region" description="Helical" evidence="7">
    <location>
        <begin position="80"/>
        <end position="100"/>
    </location>
</feature>
<evidence type="ECO:0000256" key="1">
    <source>
        <dbReference type="ARBA" id="ARBA00004651"/>
    </source>
</evidence>
<proteinExistence type="predicted"/>
<dbReference type="InterPro" id="IPR036259">
    <property type="entry name" value="MFS_trans_sf"/>
</dbReference>
<evidence type="ECO:0000256" key="4">
    <source>
        <dbReference type="ARBA" id="ARBA00022692"/>
    </source>
</evidence>
<name>A0A1E5GHR9_9ENTE</name>
<reference evidence="10" key="1">
    <citation type="submission" date="2016-09" db="EMBL/GenBank/DDBJ databases">
        <authorList>
            <person name="Gulvik C.A."/>
        </authorList>
    </citation>
    <scope>NUCLEOTIDE SEQUENCE [LARGE SCALE GENOMIC DNA]</scope>
    <source>
        <strain evidence="10">LMG 8895</strain>
    </source>
</reference>
<dbReference type="EMBL" id="MIJY01000034">
    <property type="protein sequence ID" value="OEG12252.1"/>
    <property type="molecule type" value="Genomic_DNA"/>
</dbReference>
<feature type="transmembrane region" description="Helical" evidence="7">
    <location>
        <begin position="171"/>
        <end position="189"/>
    </location>
</feature>
<dbReference type="GO" id="GO:0005886">
    <property type="term" value="C:plasma membrane"/>
    <property type="evidence" value="ECO:0007669"/>
    <property type="project" value="UniProtKB-SubCell"/>
</dbReference>
<dbReference type="Pfam" id="PF07690">
    <property type="entry name" value="MFS_1"/>
    <property type="match status" value="1"/>
</dbReference>
<keyword evidence="2" id="KW-0813">Transport</keyword>
<feature type="transmembrane region" description="Helical" evidence="7">
    <location>
        <begin position="378"/>
        <end position="398"/>
    </location>
</feature>
<feature type="transmembrane region" description="Helical" evidence="7">
    <location>
        <begin position="287"/>
        <end position="310"/>
    </location>
</feature>
<evidence type="ECO:0000313" key="10">
    <source>
        <dbReference type="Proteomes" id="UP000095094"/>
    </source>
</evidence>
<keyword evidence="10" id="KW-1185">Reference proteome</keyword>
<evidence type="ECO:0000256" key="5">
    <source>
        <dbReference type="ARBA" id="ARBA00022989"/>
    </source>
</evidence>
<comment type="caution">
    <text evidence="9">The sequence shown here is derived from an EMBL/GenBank/DDBJ whole genome shotgun (WGS) entry which is preliminary data.</text>
</comment>
<dbReference type="NCBIfam" id="TIGR00897">
    <property type="entry name" value="2A0118"/>
    <property type="match status" value="1"/>
</dbReference>
<dbReference type="PROSITE" id="PS50850">
    <property type="entry name" value="MFS"/>
    <property type="match status" value="1"/>
</dbReference>
<sequence>MVEKITRVIGIPQRLFFGYIGLIFFMLGAGIETSWFSAYLVSSGYELQLVSLIFSFYGLFVAVFSWLTSFFVNAFSVRKVMFVGVLIYVFSTLLLIAGLIQKTFLVIALAYMLRGASYPLFAYAFLIWVTLRTGFDRLGTATSWFWFSFNLGMTILSPILSSFLLKLTQPVWILVLGLGMAVIGGVFALRLNRDQLPEQAEEKSVLQEMKEGITILFDCPRLVIGLIVKAINNIGQFGFVIMMPIFLVDHHYSLTQWGGIWAATYIVNAFAGILFGHLGDRYGWRKIVSYFGGTLTGVACLLIGGVVYYFPGNVGLLMLAFVVFSLGIAAFGPLSALIPAIVPEKKTTAISVLNLGSGLSNFLGPVLVTLLFQRFGGFVVLFSFAVLYFFASILTVFLKRPEELV</sequence>
<accession>A0A1E5GHR9</accession>
<feature type="transmembrane region" description="Helical" evidence="7">
    <location>
        <begin position="143"/>
        <end position="165"/>
    </location>
</feature>
<dbReference type="InterPro" id="IPR011701">
    <property type="entry name" value="MFS"/>
</dbReference>
<dbReference type="SUPFAM" id="SSF103473">
    <property type="entry name" value="MFS general substrate transporter"/>
    <property type="match status" value="1"/>
</dbReference>
<gene>
    <name evidence="9" type="ORF">BCR25_06825</name>
</gene>
<feature type="transmembrane region" description="Helical" evidence="7">
    <location>
        <begin position="106"/>
        <end position="131"/>
    </location>
</feature>
<dbReference type="Gene3D" id="1.20.1250.20">
    <property type="entry name" value="MFS general substrate transporter like domains"/>
    <property type="match status" value="2"/>
</dbReference>
<evidence type="ECO:0000256" key="6">
    <source>
        <dbReference type="ARBA" id="ARBA00023136"/>
    </source>
</evidence>
<dbReference type="InterPro" id="IPR020846">
    <property type="entry name" value="MFS_dom"/>
</dbReference>
<feature type="transmembrane region" description="Helical" evidence="7">
    <location>
        <begin position="230"/>
        <end position="248"/>
    </location>
</feature>
<evidence type="ECO:0000256" key="7">
    <source>
        <dbReference type="SAM" id="Phobius"/>
    </source>
</evidence>
<protein>
    <submittedName>
        <fullName evidence="9">MFS transporter</fullName>
    </submittedName>
</protein>
<evidence type="ECO:0000259" key="8">
    <source>
        <dbReference type="PROSITE" id="PS50850"/>
    </source>
</evidence>
<comment type="subcellular location">
    <subcellularLocation>
        <location evidence="1">Cell membrane</location>
        <topology evidence="1">Multi-pass membrane protein</topology>
    </subcellularLocation>
</comment>
<dbReference type="PATRIC" id="fig|332950.4.peg.2887"/>
<evidence type="ECO:0000313" key="9">
    <source>
        <dbReference type="EMBL" id="OEG12252.1"/>
    </source>
</evidence>
<dbReference type="Proteomes" id="UP000095094">
    <property type="component" value="Unassembled WGS sequence"/>
</dbReference>
<dbReference type="AlphaFoldDB" id="A0A1E5GHR9"/>
<dbReference type="RefSeq" id="WP_069663957.1">
    <property type="nucleotide sequence ID" value="NZ_JBHUJJ010000001.1"/>
</dbReference>
<keyword evidence="6 7" id="KW-0472">Membrane</keyword>
<keyword evidence="4 7" id="KW-0812">Transmembrane</keyword>
<dbReference type="PANTHER" id="PTHR23513:SF6">
    <property type="entry name" value="MAJOR FACILITATOR SUPERFAMILY ASSOCIATED DOMAIN-CONTAINING PROTEIN"/>
    <property type="match status" value="1"/>
</dbReference>
<feature type="transmembrane region" description="Helical" evidence="7">
    <location>
        <begin position="316"/>
        <end position="340"/>
    </location>
</feature>
<feature type="transmembrane region" description="Helical" evidence="7">
    <location>
        <begin position="352"/>
        <end position="372"/>
    </location>
</feature>
<evidence type="ECO:0000256" key="3">
    <source>
        <dbReference type="ARBA" id="ARBA00022475"/>
    </source>
</evidence>